<dbReference type="AlphaFoldDB" id="A0A934HZB2"/>
<dbReference type="GO" id="GO:0004040">
    <property type="term" value="F:amidase activity"/>
    <property type="evidence" value="ECO:0007669"/>
    <property type="project" value="InterPro"/>
</dbReference>
<dbReference type="EMBL" id="JAEEGB010000011">
    <property type="protein sequence ID" value="MBI6873145.1"/>
    <property type="molecule type" value="Genomic_DNA"/>
</dbReference>
<reference evidence="4" key="1">
    <citation type="submission" date="2020-12" db="EMBL/GenBank/DDBJ databases">
        <title>Clostridium thailandense sp. nov., a novel acetogenic bacterium isolated from peat land soil in Thailand.</title>
        <authorList>
            <person name="Chaikitkaew S."/>
            <person name="Birkeland N.K."/>
        </authorList>
    </citation>
    <scope>NUCLEOTIDE SEQUENCE</scope>
    <source>
        <strain evidence="4">DSM 17425</strain>
    </source>
</reference>
<evidence type="ECO:0000313" key="5">
    <source>
        <dbReference type="Proteomes" id="UP000622687"/>
    </source>
</evidence>
<protein>
    <submittedName>
        <fullName evidence="4">Glucosaminidase domain-containing protein</fullName>
    </submittedName>
</protein>
<dbReference type="InterPro" id="IPR032812">
    <property type="entry name" value="SbsA_Ig"/>
</dbReference>
<keyword evidence="1 2" id="KW-0732">Signal</keyword>
<dbReference type="Gene3D" id="1.10.530.10">
    <property type="match status" value="1"/>
</dbReference>
<dbReference type="Pfam" id="PF13205">
    <property type="entry name" value="Big_5"/>
    <property type="match status" value="1"/>
</dbReference>
<proteinExistence type="predicted"/>
<evidence type="ECO:0000256" key="2">
    <source>
        <dbReference type="SAM" id="SignalP"/>
    </source>
</evidence>
<feature type="chain" id="PRO_5036921061" evidence="2">
    <location>
        <begin position="22"/>
        <end position="497"/>
    </location>
</feature>
<sequence>MRAFIFTLALTLGITQFKALAAESFVDNTSKTDIAVNKEWVVKFNNSLKPDTVNNKNIIVTDKSGKSIPAYIAPGSSPDLVIVSPTVSGYDPGETYNLTISTDVQSTAGKKLKNPVKLQFTTANKYVDCTSYENLPQITAVKFEYTPLLPSQKQGFFITAKNSDQAQYRIFVHSYADDKEVYSELTNGYTALTDGKITALKSLKSSSNGQKYEVVIYAKRQNVQGAHKDANTDYDNYYVDYFRCVDGVNTENVSYTKYDVSLNQMVDIQSNSTVKPVFVETNKFNNEASKNQIKYYLDPNNFLDAYGKYQFLKLNYTEGITADDLNNILKGKGILEGKGQVFLDAAKSNNINVAYLVSHALLESGNGTSVLANGGAKDSDGKYTYGVPVYNFFGIGAVDSDPIGGGTKTAYDNKWLTPEDGIKGGANWIASRYINNPNVKQDTIYKMRWNPEKPTEHQYATDISWAFKQVPNIINGVKLVLDQVQNAVLNFDIPQFK</sequence>
<dbReference type="SMART" id="SM00047">
    <property type="entry name" value="LYZ2"/>
    <property type="match status" value="1"/>
</dbReference>
<dbReference type="Pfam" id="PF01832">
    <property type="entry name" value="Glucosaminidase"/>
    <property type="match status" value="1"/>
</dbReference>
<evidence type="ECO:0000259" key="3">
    <source>
        <dbReference type="SMART" id="SM00047"/>
    </source>
</evidence>
<comment type="caution">
    <text evidence="4">The sequence shown here is derived from an EMBL/GenBank/DDBJ whole genome shotgun (WGS) entry which is preliminary data.</text>
</comment>
<feature type="signal peptide" evidence="2">
    <location>
        <begin position="1"/>
        <end position="21"/>
    </location>
</feature>
<name>A0A934HZB2_9CLOT</name>
<keyword evidence="5" id="KW-1185">Reference proteome</keyword>
<gene>
    <name evidence="4" type="ORF">I6U51_10560</name>
</gene>
<dbReference type="Gene3D" id="2.60.40.1220">
    <property type="match status" value="1"/>
</dbReference>
<dbReference type="InterPro" id="IPR002901">
    <property type="entry name" value="MGlyc_endo_b_GlcNAc-like_dom"/>
</dbReference>
<dbReference type="InterPro" id="IPR014755">
    <property type="entry name" value="Cu-Rt/internalin_Ig-like"/>
</dbReference>
<evidence type="ECO:0000313" key="4">
    <source>
        <dbReference type="EMBL" id="MBI6873145.1"/>
    </source>
</evidence>
<dbReference type="Proteomes" id="UP000622687">
    <property type="component" value="Unassembled WGS sequence"/>
</dbReference>
<evidence type="ECO:0000256" key="1">
    <source>
        <dbReference type="ARBA" id="ARBA00022729"/>
    </source>
</evidence>
<feature type="domain" description="Mannosyl-glycoprotein endo-beta-N-acetylglucosamidase-like" evidence="3">
    <location>
        <begin position="327"/>
        <end position="485"/>
    </location>
</feature>
<organism evidence="4 5">
    <name type="scientific">Clostridium aciditolerans</name>
    <dbReference type="NCBI Taxonomy" id="339861"/>
    <lineage>
        <taxon>Bacteria</taxon>
        <taxon>Bacillati</taxon>
        <taxon>Bacillota</taxon>
        <taxon>Clostridia</taxon>
        <taxon>Eubacteriales</taxon>
        <taxon>Clostridiaceae</taxon>
        <taxon>Clostridium</taxon>
    </lineage>
</organism>
<accession>A0A934HZB2</accession>